<keyword evidence="2" id="KW-1185">Reference proteome</keyword>
<dbReference type="EMBL" id="CM042889">
    <property type="protein sequence ID" value="KAI4321259.1"/>
    <property type="molecule type" value="Genomic_DNA"/>
</dbReference>
<organism evidence="1 2">
    <name type="scientific">Melastoma candidum</name>
    <dbReference type="NCBI Taxonomy" id="119954"/>
    <lineage>
        <taxon>Eukaryota</taxon>
        <taxon>Viridiplantae</taxon>
        <taxon>Streptophyta</taxon>
        <taxon>Embryophyta</taxon>
        <taxon>Tracheophyta</taxon>
        <taxon>Spermatophyta</taxon>
        <taxon>Magnoliopsida</taxon>
        <taxon>eudicotyledons</taxon>
        <taxon>Gunneridae</taxon>
        <taxon>Pentapetalae</taxon>
        <taxon>rosids</taxon>
        <taxon>malvids</taxon>
        <taxon>Myrtales</taxon>
        <taxon>Melastomataceae</taxon>
        <taxon>Melastomatoideae</taxon>
        <taxon>Melastomateae</taxon>
        <taxon>Melastoma</taxon>
    </lineage>
</organism>
<comment type="caution">
    <text evidence="1">The sequence shown here is derived from an EMBL/GenBank/DDBJ whole genome shotgun (WGS) entry which is preliminary data.</text>
</comment>
<reference evidence="2" key="1">
    <citation type="journal article" date="2023" name="Front. Plant Sci.">
        <title>Chromosomal-level genome assembly of Melastoma candidum provides insights into trichome evolution.</title>
        <authorList>
            <person name="Zhong Y."/>
            <person name="Wu W."/>
            <person name="Sun C."/>
            <person name="Zou P."/>
            <person name="Liu Y."/>
            <person name="Dai S."/>
            <person name="Zhou R."/>
        </authorList>
    </citation>
    <scope>NUCLEOTIDE SEQUENCE [LARGE SCALE GENOMIC DNA]</scope>
</reference>
<evidence type="ECO:0000313" key="2">
    <source>
        <dbReference type="Proteomes" id="UP001057402"/>
    </source>
</evidence>
<name>A0ACB9MCW8_9MYRT</name>
<protein>
    <submittedName>
        <fullName evidence="1">Uncharacterized protein</fullName>
    </submittedName>
</protein>
<sequence length="358" mass="39673">MAFSNLFATCNIPVAFRGSTRFFRLSSSRRRLLYPDCRFNRPPQTTYRWFARLTTGGSSATGPEDALVFEHYVAGKVSRINKALELAVPLRHPLRIHESMRYTLLGHGKRVPGIMCLVSCELVGGDESWAMPAACAMEMVHAMSLIYDDLPCLDDDDLRRGKPTNHRAFDEGTALLAGEALLALVFELMAGMEEVPASRVVRAMLELGQAAGSEGMAAGEIMDKLSEGREDISLEELEYIHKHKSSIGRAATVCGAIIGGANEDEIERLREFGTKVGLLYQVIDDVLDVTRTSKELGKDAGSDLAKDKATFPKFMGIEGAKKYAFRLLDEILLKLSYFNDERAAPPRRLASFFVNRQK</sequence>
<proteinExistence type="predicted"/>
<accession>A0ACB9MCW8</accession>
<evidence type="ECO:0000313" key="1">
    <source>
        <dbReference type="EMBL" id="KAI4321259.1"/>
    </source>
</evidence>
<dbReference type="Proteomes" id="UP001057402">
    <property type="component" value="Chromosome 10"/>
</dbReference>
<gene>
    <name evidence="1" type="ORF">MLD38_034658</name>
</gene>